<dbReference type="InterPro" id="IPR008928">
    <property type="entry name" value="6-hairpin_glycosidase_sf"/>
</dbReference>
<evidence type="ECO:0000256" key="1">
    <source>
        <dbReference type="ARBA" id="ARBA00009209"/>
    </source>
</evidence>
<keyword evidence="2" id="KW-0732">Signal</keyword>
<reference evidence="7" key="1">
    <citation type="journal article" date="2021" name="PeerJ">
        <title>Extensive microbial diversity within the chicken gut microbiome revealed by metagenomics and culture.</title>
        <authorList>
            <person name="Gilroy R."/>
            <person name="Ravi A."/>
            <person name="Getino M."/>
            <person name="Pursley I."/>
            <person name="Horton D.L."/>
            <person name="Alikhan N.F."/>
            <person name="Baker D."/>
            <person name="Gharbi K."/>
            <person name="Hall N."/>
            <person name="Watson M."/>
            <person name="Adriaenssens E.M."/>
            <person name="Foster-Nyarko E."/>
            <person name="Jarju S."/>
            <person name="Secka A."/>
            <person name="Antonio M."/>
            <person name="Oren A."/>
            <person name="Chaudhuri R.R."/>
            <person name="La Ragione R."/>
            <person name="Hildebrand F."/>
            <person name="Pallen M.J."/>
        </authorList>
    </citation>
    <scope>NUCLEOTIDE SEQUENCE</scope>
    <source>
        <strain evidence="7">CHK173-2145</strain>
    </source>
</reference>
<dbReference type="SUPFAM" id="SSF48208">
    <property type="entry name" value="Six-hairpin glycosidases"/>
    <property type="match status" value="1"/>
</dbReference>
<dbReference type="InterPro" id="IPR002037">
    <property type="entry name" value="Glyco_hydro_8"/>
</dbReference>
<dbReference type="PROSITE" id="PS00812">
    <property type="entry name" value="GLYCOSYL_HYDROL_F8"/>
    <property type="match status" value="1"/>
</dbReference>
<evidence type="ECO:0000256" key="6">
    <source>
        <dbReference type="RuleBase" id="RU361167"/>
    </source>
</evidence>
<evidence type="ECO:0000313" key="7">
    <source>
        <dbReference type="EMBL" id="HJE86704.1"/>
    </source>
</evidence>
<dbReference type="Gene3D" id="1.50.10.10">
    <property type="match status" value="1"/>
</dbReference>
<organism evidence="7 8">
    <name type="scientific">Levilactobacillus hammesii</name>
    <dbReference type="NCBI Taxonomy" id="267633"/>
    <lineage>
        <taxon>Bacteria</taxon>
        <taxon>Bacillati</taxon>
        <taxon>Bacillota</taxon>
        <taxon>Bacilli</taxon>
        <taxon>Lactobacillales</taxon>
        <taxon>Lactobacillaceae</taxon>
        <taxon>Levilactobacillus</taxon>
    </lineage>
</organism>
<keyword evidence="6" id="KW-0119">Carbohydrate metabolism</keyword>
<evidence type="ECO:0000313" key="8">
    <source>
        <dbReference type="Proteomes" id="UP000721920"/>
    </source>
</evidence>
<reference evidence="7" key="2">
    <citation type="submission" date="2021-09" db="EMBL/GenBank/DDBJ databases">
        <authorList>
            <person name="Gilroy R."/>
        </authorList>
    </citation>
    <scope>NUCLEOTIDE SEQUENCE</scope>
    <source>
        <strain evidence="7">CHK173-2145</strain>
    </source>
</reference>
<name>A0A921F0Q9_9LACO</name>
<keyword evidence="6" id="KW-0624">Polysaccharide degradation</keyword>
<protein>
    <recommendedName>
        <fullName evidence="6">Glucanase</fullName>
        <ecNumber evidence="6">3.2.1.-</ecNumber>
    </recommendedName>
</protein>
<comment type="caution">
    <text evidence="7">The sequence shown here is derived from an EMBL/GenBank/DDBJ whole genome shotgun (WGS) entry which is preliminary data.</text>
</comment>
<keyword evidence="3 6" id="KW-0378">Hydrolase</keyword>
<proteinExistence type="inferred from homology"/>
<dbReference type="EMBL" id="DYXN01000060">
    <property type="protein sequence ID" value="HJE86704.1"/>
    <property type="molecule type" value="Genomic_DNA"/>
</dbReference>
<keyword evidence="4 6" id="KW-0326">Glycosidase</keyword>
<dbReference type="Pfam" id="PF01270">
    <property type="entry name" value="Glyco_hydro_8"/>
    <property type="match status" value="1"/>
</dbReference>
<evidence type="ECO:0000256" key="2">
    <source>
        <dbReference type="ARBA" id="ARBA00022729"/>
    </source>
</evidence>
<evidence type="ECO:0000256" key="4">
    <source>
        <dbReference type="ARBA" id="ARBA00023295"/>
    </source>
</evidence>
<sequence>MQKRKIFAGLLGMLAVSGLVMGLNVLRPTTAQAKTSQAVTQYRQWKKAYVGGKTQKYVKSNNGQGATTALSEGQGYGMLATVLAAKKGAKTQTTFNQMYKYYRAHRVSSKVPLMQWQQTKRGGKMTSTGSQRNSATDGDLDIAYALILADKKWGSKHTNYRAAAKKLIKAIKQKEINHTTYLPTMGNWATNSYDLSKLRTSDLMTGYFKTFATYTKDGTWTKVAKRSQSAVKKLSARHKTGLFPDFILVTGKSLKLKAVKPYSIESSTDNQVGYNANRVPWRLAQTYKIRKDSTTKKALLKQLKFFNRKKKITAVYTLGGKAVNSYENTAFTAPVHFAAKTLKQTGLKNKTAKQLPRTIEKHNYYSATLQVVTGLQ</sequence>
<dbReference type="AlphaFoldDB" id="A0A921F0Q9"/>
<dbReference type="PRINTS" id="PR00735">
    <property type="entry name" value="GLHYDRLASE8"/>
</dbReference>
<dbReference type="GO" id="GO:0004553">
    <property type="term" value="F:hydrolase activity, hydrolyzing O-glycosyl compounds"/>
    <property type="evidence" value="ECO:0007669"/>
    <property type="project" value="InterPro"/>
</dbReference>
<accession>A0A921F0Q9</accession>
<dbReference type="EC" id="3.2.1.-" evidence="6"/>
<dbReference type="InterPro" id="IPR019834">
    <property type="entry name" value="Glyco_hydro_8_CS"/>
</dbReference>
<comment type="similarity">
    <text evidence="1 6">Belongs to the glycosyl hydrolase 8 (cellulase D) family.</text>
</comment>
<dbReference type="Proteomes" id="UP000721920">
    <property type="component" value="Unassembled WGS sequence"/>
</dbReference>
<evidence type="ECO:0000256" key="3">
    <source>
        <dbReference type="ARBA" id="ARBA00022801"/>
    </source>
</evidence>
<dbReference type="InterPro" id="IPR012341">
    <property type="entry name" value="6hp_glycosidase-like_sf"/>
</dbReference>
<dbReference type="GO" id="GO:0000272">
    <property type="term" value="P:polysaccharide catabolic process"/>
    <property type="evidence" value="ECO:0007669"/>
    <property type="project" value="UniProtKB-KW"/>
</dbReference>
<gene>
    <name evidence="7" type="ORF">K8U88_03860</name>
</gene>
<feature type="active site" description="Nucleophile" evidence="5">
    <location>
        <position position="137"/>
    </location>
</feature>
<evidence type="ECO:0000256" key="5">
    <source>
        <dbReference type="PROSITE-ProRule" id="PRU10058"/>
    </source>
</evidence>